<keyword evidence="1" id="KW-1133">Transmembrane helix</keyword>
<evidence type="ECO:0000313" key="4">
    <source>
        <dbReference type="Proteomes" id="UP001596545"/>
    </source>
</evidence>
<dbReference type="Proteomes" id="UP001596545">
    <property type="component" value="Unassembled WGS sequence"/>
</dbReference>
<feature type="transmembrane region" description="Helical" evidence="1">
    <location>
        <begin position="176"/>
        <end position="198"/>
    </location>
</feature>
<evidence type="ECO:0000256" key="1">
    <source>
        <dbReference type="SAM" id="Phobius"/>
    </source>
</evidence>
<feature type="transmembrane region" description="Helical" evidence="1">
    <location>
        <begin position="67"/>
        <end position="87"/>
    </location>
</feature>
<name>A0ABD6AFF1_9EURY</name>
<organism evidence="3 4">
    <name type="scientific">Halorubrum rutilum</name>
    <dbReference type="NCBI Taxonomy" id="1364933"/>
    <lineage>
        <taxon>Archaea</taxon>
        <taxon>Methanobacteriati</taxon>
        <taxon>Methanobacteriota</taxon>
        <taxon>Stenosarchaea group</taxon>
        <taxon>Halobacteria</taxon>
        <taxon>Halobacteriales</taxon>
        <taxon>Haloferacaceae</taxon>
        <taxon>Halorubrum</taxon>
    </lineage>
</organism>
<feature type="transmembrane region" description="Helical" evidence="1">
    <location>
        <begin position="143"/>
        <end position="164"/>
    </location>
</feature>
<comment type="caution">
    <text evidence="3">The sequence shown here is derived from an EMBL/GenBank/DDBJ whole genome shotgun (WGS) entry which is preliminary data.</text>
</comment>
<feature type="transmembrane region" description="Helical" evidence="1">
    <location>
        <begin position="210"/>
        <end position="234"/>
    </location>
</feature>
<dbReference type="Pfam" id="PF25231">
    <property type="entry name" value="DUF7847"/>
    <property type="match status" value="1"/>
</dbReference>
<keyword evidence="1" id="KW-0812">Transmembrane</keyword>
<feature type="transmembrane region" description="Helical" evidence="1">
    <location>
        <begin position="21"/>
        <end position="47"/>
    </location>
</feature>
<feature type="transmembrane region" description="Helical" evidence="1">
    <location>
        <begin position="115"/>
        <end position="137"/>
    </location>
</feature>
<gene>
    <name evidence="3" type="ORF">ACFQMF_00025</name>
</gene>
<dbReference type="RefSeq" id="WP_256407913.1">
    <property type="nucleotide sequence ID" value="NZ_JANHDN010000002.1"/>
</dbReference>
<accession>A0ABD6AFF1</accession>
<evidence type="ECO:0000313" key="3">
    <source>
        <dbReference type="EMBL" id="MFC7322959.1"/>
    </source>
</evidence>
<proteinExistence type="predicted"/>
<keyword evidence="4" id="KW-1185">Reference proteome</keyword>
<feature type="domain" description="DUF7847" evidence="2">
    <location>
        <begin position="3"/>
        <end position="234"/>
    </location>
</feature>
<keyword evidence="1" id="KW-0472">Membrane</keyword>
<sequence>MALQLGRAVSDGFRRTFTRAGGVLFVGLLLIQLGIQTSVNTAVAGFLPPEAAAQFSGEAGLVLPVSGGVGIALFAALTLVSSAYFVVLSRTFAQPLSEASTFPPALTERLGRATLVALVGGIAVSVAVAVGFALLFFPGVFLAASFLFFVFVVAVEDGGVVGSLKRSWALARGSRLKLAVLVLLSGLFGLVLGATTSLADLAGVPLASDLVAAALSAAFFVPYYGIIASAYLQLRDGRPNANRTAPGPVDASQTPKL</sequence>
<protein>
    <recommendedName>
        <fullName evidence="2">DUF7847 domain-containing protein</fullName>
    </recommendedName>
</protein>
<dbReference type="EMBL" id="JBHTBL010000001">
    <property type="protein sequence ID" value="MFC7322959.1"/>
    <property type="molecule type" value="Genomic_DNA"/>
</dbReference>
<dbReference type="AlphaFoldDB" id="A0ABD6AFF1"/>
<evidence type="ECO:0000259" key="2">
    <source>
        <dbReference type="Pfam" id="PF25231"/>
    </source>
</evidence>
<reference evidence="3 4" key="1">
    <citation type="journal article" date="2019" name="Int. J. Syst. Evol. Microbiol.">
        <title>The Global Catalogue of Microorganisms (GCM) 10K type strain sequencing project: providing services to taxonomists for standard genome sequencing and annotation.</title>
        <authorList>
            <consortium name="The Broad Institute Genomics Platform"/>
            <consortium name="The Broad Institute Genome Sequencing Center for Infectious Disease"/>
            <person name="Wu L."/>
            <person name="Ma J."/>
        </authorList>
    </citation>
    <scope>NUCLEOTIDE SEQUENCE [LARGE SCALE GENOMIC DNA]</scope>
    <source>
        <strain evidence="3 4">CGMCC 1.12554</strain>
    </source>
</reference>
<dbReference type="InterPro" id="IPR057169">
    <property type="entry name" value="DUF7847"/>
</dbReference>